<evidence type="ECO:0000259" key="4">
    <source>
        <dbReference type="PROSITE" id="PS50222"/>
    </source>
</evidence>
<dbReference type="InterPro" id="IPR003108">
    <property type="entry name" value="GAR_dom"/>
</dbReference>
<keyword evidence="7" id="KW-1185">Reference proteome</keyword>
<evidence type="ECO:0000313" key="7">
    <source>
        <dbReference type="Proteomes" id="UP000243686"/>
    </source>
</evidence>
<accession>A0A1S8X239</accession>
<feature type="domain" description="GAR" evidence="5">
    <location>
        <begin position="421"/>
        <end position="494"/>
    </location>
</feature>
<dbReference type="Pfam" id="PF02187">
    <property type="entry name" value="GAS2"/>
    <property type="match status" value="1"/>
</dbReference>
<reference evidence="6 7" key="1">
    <citation type="submission" date="2015-03" db="EMBL/GenBank/DDBJ databases">
        <title>Draft genome of the nematode, Opisthorchis viverrini.</title>
        <authorList>
            <person name="Mitreva M."/>
        </authorList>
    </citation>
    <scope>NUCLEOTIDE SEQUENCE [LARGE SCALE GENOMIC DNA]</scope>
    <source>
        <strain evidence="6">Khon Kaen</strain>
    </source>
</reference>
<dbReference type="SUPFAM" id="SSF143575">
    <property type="entry name" value="GAS2 domain-like"/>
    <property type="match status" value="1"/>
</dbReference>
<keyword evidence="3" id="KW-0206">Cytoskeleton</keyword>
<dbReference type="InterPro" id="IPR036534">
    <property type="entry name" value="GAR_dom_sf"/>
</dbReference>
<dbReference type="PROSITE" id="PS51460">
    <property type="entry name" value="GAR"/>
    <property type="match status" value="1"/>
</dbReference>
<feature type="domain" description="EF-hand" evidence="4">
    <location>
        <begin position="421"/>
        <end position="456"/>
    </location>
</feature>
<evidence type="ECO:0000313" key="6">
    <source>
        <dbReference type="EMBL" id="OON20782.1"/>
    </source>
</evidence>
<protein>
    <submittedName>
        <fullName evidence="6">Growth-Arrest-Specific Protein 2 domain protein</fullName>
    </submittedName>
</protein>
<dbReference type="GO" id="GO:0005509">
    <property type="term" value="F:calcium ion binding"/>
    <property type="evidence" value="ECO:0007669"/>
    <property type="project" value="InterPro"/>
</dbReference>
<sequence>MACAIVRSIRKSLVIISPDLPSKSATPTYPSQMDQLLKVLQMSLRQRDCVPQCVWDFETLECTIEKMMKDTRRELGRDRLLIKKLTEALLQPDDGKLSSNGSEDGPEPNKLCQLLCDPLVKWDTENPLTIECYLNQCEAQLINATAMKNQVNSLNSHLMVTLSGYKKMFITVESCETSDNTSSLYDHSANTVVDSQATVDESDTISNGWSQESIRRDSALVLSSPRDSFTELNLDSHTDGDNADQLEAMLVLRRGRCRKLEEDFSQLKQLTLCRTENSRVLREALCETWRQNFLKWQTKRHFRVSDLFKAVLPVDTSSAQRSPGTTFSTDGSPYSEVEERCTNDCSTSSDIAIASPTPNDKISISPNKSVAFGSGKQRLKSATSLEHLGVVDKQELSLNIELTCSQFVQGVHRHRPEFKGSDCVSLRAAFAEIDKNRRGLITIKQLMDALQPERQFGPSSQLYLVRFLNSITMVRVGGGWQNLTEFLATRDPCRVLVDPTFYTEDISLVTENT</sequence>
<dbReference type="SMART" id="SM00243">
    <property type="entry name" value="GAS2"/>
    <property type="match status" value="1"/>
</dbReference>
<dbReference type="Gene3D" id="3.30.920.20">
    <property type="entry name" value="Gas2-like domain"/>
    <property type="match status" value="1"/>
</dbReference>
<comment type="subcellular location">
    <subcellularLocation>
        <location evidence="1">Cytoplasm</location>
        <location evidence="1">Cytoskeleton</location>
    </subcellularLocation>
</comment>
<proteinExistence type="predicted"/>
<gene>
    <name evidence="6" type="ORF">X801_03332</name>
</gene>
<dbReference type="AlphaFoldDB" id="A0A1S8X239"/>
<evidence type="ECO:0000256" key="2">
    <source>
        <dbReference type="ARBA" id="ARBA00022490"/>
    </source>
</evidence>
<organism evidence="6 7">
    <name type="scientific">Opisthorchis viverrini</name>
    <name type="common">Southeast Asian liver fluke</name>
    <dbReference type="NCBI Taxonomy" id="6198"/>
    <lineage>
        <taxon>Eukaryota</taxon>
        <taxon>Metazoa</taxon>
        <taxon>Spiralia</taxon>
        <taxon>Lophotrochozoa</taxon>
        <taxon>Platyhelminthes</taxon>
        <taxon>Trematoda</taxon>
        <taxon>Digenea</taxon>
        <taxon>Opisthorchiida</taxon>
        <taxon>Opisthorchiata</taxon>
        <taxon>Opisthorchiidae</taxon>
        <taxon>Opisthorchis</taxon>
    </lineage>
</organism>
<keyword evidence="2" id="KW-0963">Cytoplasm</keyword>
<dbReference type="EMBL" id="KV892446">
    <property type="protein sequence ID" value="OON20782.1"/>
    <property type="molecule type" value="Genomic_DNA"/>
</dbReference>
<dbReference type="GO" id="GO:0008017">
    <property type="term" value="F:microtubule binding"/>
    <property type="evidence" value="ECO:0007669"/>
    <property type="project" value="InterPro"/>
</dbReference>
<dbReference type="PROSITE" id="PS50222">
    <property type="entry name" value="EF_HAND_2"/>
    <property type="match status" value="1"/>
</dbReference>
<dbReference type="InterPro" id="IPR002048">
    <property type="entry name" value="EF_hand_dom"/>
</dbReference>
<evidence type="ECO:0000256" key="3">
    <source>
        <dbReference type="ARBA" id="ARBA00023212"/>
    </source>
</evidence>
<dbReference type="Proteomes" id="UP000243686">
    <property type="component" value="Unassembled WGS sequence"/>
</dbReference>
<evidence type="ECO:0000256" key="1">
    <source>
        <dbReference type="ARBA" id="ARBA00004245"/>
    </source>
</evidence>
<dbReference type="GO" id="GO:0005856">
    <property type="term" value="C:cytoskeleton"/>
    <property type="evidence" value="ECO:0007669"/>
    <property type="project" value="UniProtKB-SubCell"/>
</dbReference>
<evidence type="ECO:0000259" key="5">
    <source>
        <dbReference type="PROSITE" id="PS51460"/>
    </source>
</evidence>
<name>A0A1S8X239_OPIVI</name>